<name>A0A3E0HKH1_9PSEU</name>
<evidence type="ECO:0000313" key="2">
    <source>
        <dbReference type="Proteomes" id="UP000256269"/>
    </source>
</evidence>
<protein>
    <submittedName>
        <fullName evidence="1">Uncharacterized protein</fullName>
    </submittedName>
</protein>
<proteinExistence type="predicted"/>
<sequence>MTDMTEIRVHRYAGRSPCDVAAGLGIDRKTIKK</sequence>
<gene>
    <name evidence="1" type="ORF">BCF44_106137</name>
</gene>
<reference evidence="1 2" key="1">
    <citation type="submission" date="2018-08" db="EMBL/GenBank/DDBJ databases">
        <title>Genomic Encyclopedia of Archaeal and Bacterial Type Strains, Phase II (KMG-II): from individual species to whole genera.</title>
        <authorList>
            <person name="Goeker M."/>
        </authorList>
    </citation>
    <scope>NUCLEOTIDE SEQUENCE [LARGE SCALE GENOMIC DNA]</scope>
    <source>
        <strain evidence="1 2">DSM 45791</strain>
    </source>
</reference>
<accession>A0A3E0HKH1</accession>
<keyword evidence="2" id="KW-1185">Reference proteome</keyword>
<organism evidence="1 2">
    <name type="scientific">Kutzneria buriramensis</name>
    <dbReference type="NCBI Taxonomy" id="1045776"/>
    <lineage>
        <taxon>Bacteria</taxon>
        <taxon>Bacillati</taxon>
        <taxon>Actinomycetota</taxon>
        <taxon>Actinomycetes</taxon>
        <taxon>Pseudonocardiales</taxon>
        <taxon>Pseudonocardiaceae</taxon>
        <taxon>Kutzneria</taxon>
    </lineage>
</organism>
<evidence type="ECO:0000313" key="1">
    <source>
        <dbReference type="EMBL" id="REH46973.1"/>
    </source>
</evidence>
<dbReference type="AlphaFoldDB" id="A0A3E0HKH1"/>
<dbReference type="Proteomes" id="UP000256269">
    <property type="component" value="Unassembled WGS sequence"/>
</dbReference>
<comment type="caution">
    <text evidence="1">The sequence shown here is derived from an EMBL/GenBank/DDBJ whole genome shotgun (WGS) entry which is preliminary data.</text>
</comment>
<dbReference type="EMBL" id="QUNO01000006">
    <property type="protein sequence ID" value="REH46973.1"/>
    <property type="molecule type" value="Genomic_DNA"/>
</dbReference>